<dbReference type="AlphaFoldDB" id="A0A2Z7BAJ7"/>
<dbReference type="PANTHER" id="PTHR16469:SF27">
    <property type="entry name" value="UBIQUITIN-ASSOCIATED AND SH3 DOMAIN-CONTAINING BA-RELATED"/>
    <property type="match status" value="1"/>
</dbReference>
<dbReference type="Pfam" id="PF00300">
    <property type="entry name" value="His_Phos_1"/>
    <property type="match status" value="1"/>
</dbReference>
<dbReference type="Proteomes" id="UP000250235">
    <property type="component" value="Unassembled WGS sequence"/>
</dbReference>
<dbReference type="InterPro" id="IPR051710">
    <property type="entry name" value="Phosphatase_SH3-domain"/>
</dbReference>
<name>A0A2Z7BAJ7_9LAMI</name>
<evidence type="ECO:0000313" key="1">
    <source>
        <dbReference type="EMBL" id="KZV31584.1"/>
    </source>
</evidence>
<gene>
    <name evidence="1" type="ORF">F511_13524</name>
</gene>
<dbReference type="EMBL" id="KV007463">
    <property type="protein sequence ID" value="KZV31584.1"/>
    <property type="molecule type" value="Genomic_DNA"/>
</dbReference>
<dbReference type="InterPro" id="IPR013078">
    <property type="entry name" value="His_Pase_superF_clade-1"/>
</dbReference>
<organism evidence="1 2">
    <name type="scientific">Dorcoceras hygrometricum</name>
    <dbReference type="NCBI Taxonomy" id="472368"/>
    <lineage>
        <taxon>Eukaryota</taxon>
        <taxon>Viridiplantae</taxon>
        <taxon>Streptophyta</taxon>
        <taxon>Embryophyta</taxon>
        <taxon>Tracheophyta</taxon>
        <taxon>Spermatophyta</taxon>
        <taxon>Magnoliopsida</taxon>
        <taxon>eudicotyledons</taxon>
        <taxon>Gunneridae</taxon>
        <taxon>Pentapetalae</taxon>
        <taxon>asterids</taxon>
        <taxon>lamiids</taxon>
        <taxon>Lamiales</taxon>
        <taxon>Gesneriaceae</taxon>
        <taxon>Didymocarpoideae</taxon>
        <taxon>Trichosporeae</taxon>
        <taxon>Loxocarpinae</taxon>
        <taxon>Dorcoceras</taxon>
    </lineage>
</organism>
<accession>A0A2Z7BAJ7</accession>
<reference evidence="1 2" key="1">
    <citation type="journal article" date="2015" name="Proc. Natl. Acad. Sci. U.S.A.">
        <title>The resurrection genome of Boea hygrometrica: A blueprint for survival of dehydration.</title>
        <authorList>
            <person name="Xiao L."/>
            <person name="Yang G."/>
            <person name="Zhang L."/>
            <person name="Yang X."/>
            <person name="Zhao S."/>
            <person name="Ji Z."/>
            <person name="Zhou Q."/>
            <person name="Hu M."/>
            <person name="Wang Y."/>
            <person name="Chen M."/>
            <person name="Xu Y."/>
            <person name="Jin H."/>
            <person name="Xiao X."/>
            <person name="Hu G."/>
            <person name="Bao F."/>
            <person name="Hu Y."/>
            <person name="Wan P."/>
            <person name="Li L."/>
            <person name="Deng X."/>
            <person name="Kuang T."/>
            <person name="Xiang C."/>
            <person name="Zhu J.K."/>
            <person name="Oliver M.J."/>
            <person name="He Y."/>
        </authorList>
    </citation>
    <scope>NUCLEOTIDE SEQUENCE [LARGE SCALE GENOMIC DNA]</scope>
    <source>
        <strain evidence="2">cv. XS01</strain>
    </source>
</reference>
<proteinExistence type="predicted"/>
<keyword evidence="2" id="KW-1185">Reference proteome</keyword>
<dbReference type="InterPro" id="IPR029033">
    <property type="entry name" value="His_PPase_superfam"/>
</dbReference>
<protein>
    <recommendedName>
        <fullName evidence="3">Phosphoglycerate mutase family protein</fullName>
    </recommendedName>
</protein>
<dbReference type="SUPFAM" id="SSF53254">
    <property type="entry name" value="Phosphoglycerate mutase-like"/>
    <property type="match status" value="1"/>
</dbReference>
<dbReference type="OrthoDB" id="414418at2759"/>
<sequence>MGSSETYLKLPQSHQNVVVLRHGDRVDYIDPLWTASAARPVGTRRWLMQGRPGLSARAGGSGSNSGSRYIGFLSLRFSAACRRRMERLWPSPPSMISPRDSMVSVEYGLCEMLNSRAIKPESAPKDGIFSFDISKCEAELPSGTVDTSVEPIYKELPKWGETAEGTRARYLDVIKALANKYPSDNLLLVTHGEGVASSVCGFVKDVHMIREVDYCAYSHLFRPIFFGENNSLASGDFIGSPEGQVGVTYFLLNNELDKPEQNSK</sequence>
<dbReference type="Gene3D" id="3.40.50.1240">
    <property type="entry name" value="Phosphoglycerate mutase-like"/>
    <property type="match status" value="1"/>
</dbReference>
<evidence type="ECO:0008006" key="3">
    <source>
        <dbReference type="Google" id="ProtNLM"/>
    </source>
</evidence>
<evidence type="ECO:0000313" key="2">
    <source>
        <dbReference type="Proteomes" id="UP000250235"/>
    </source>
</evidence>
<dbReference type="PANTHER" id="PTHR16469">
    <property type="entry name" value="UBIQUITIN-ASSOCIATED AND SH3 DOMAIN-CONTAINING BA-RELATED"/>
    <property type="match status" value="1"/>
</dbReference>